<protein>
    <submittedName>
        <fullName evidence="1">Uncharacterized protein</fullName>
    </submittedName>
</protein>
<comment type="caution">
    <text evidence="1">The sequence shown here is derived from an EMBL/GenBank/DDBJ whole genome shotgun (WGS) entry which is preliminary data.</text>
</comment>
<accession>A0AAV2I7G7</accession>
<organism evidence="1 2">
    <name type="scientific">Lymnaea stagnalis</name>
    <name type="common">Great pond snail</name>
    <name type="synonym">Helix stagnalis</name>
    <dbReference type="NCBI Taxonomy" id="6523"/>
    <lineage>
        <taxon>Eukaryota</taxon>
        <taxon>Metazoa</taxon>
        <taxon>Spiralia</taxon>
        <taxon>Lophotrochozoa</taxon>
        <taxon>Mollusca</taxon>
        <taxon>Gastropoda</taxon>
        <taxon>Heterobranchia</taxon>
        <taxon>Euthyneura</taxon>
        <taxon>Panpulmonata</taxon>
        <taxon>Hygrophila</taxon>
        <taxon>Lymnaeoidea</taxon>
        <taxon>Lymnaeidae</taxon>
        <taxon>Lymnaea</taxon>
    </lineage>
</organism>
<dbReference type="AlphaFoldDB" id="A0AAV2I7G7"/>
<evidence type="ECO:0000313" key="2">
    <source>
        <dbReference type="Proteomes" id="UP001497497"/>
    </source>
</evidence>
<feature type="non-terminal residue" evidence="1">
    <location>
        <position position="1"/>
    </location>
</feature>
<reference evidence="1 2" key="1">
    <citation type="submission" date="2024-04" db="EMBL/GenBank/DDBJ databases">
        <authorList>
            <consortium name="Genoscope - CEA"/>
            <person name="William W."/>
        </authorList>
    </citation>
    <scope>NUCLEOTIDE SEQUENCE [LARGE SCALE GENOMIC DNA]</scope>
</reference>
<sequence>DGQVYVLSANGQQLILQSSANSANASSSQQVKNISSHISTTANSAITNISIPSNGQLQFKGQTQQLVNQSNLNLNTNVSGQLKFNSQTIPLSVQSNNTFSNANSQADNRIYIKTGQDGSSALTIQSSSQSVTAAQLVFTSSPTYTYSPGSVAQSTMSQQVASPNQMHSVQVKNQKITTLSGTFIKQEPLAVAIKQEPSTELQSTIPLSQTPQCFSISPQTSVTVTTSNTLAMTMPPVVSSFAAITTSTTQSHQSTIMTTAQMAGTLPTSVTSINTQLPHSSISDSSAVLASAMINQALPSPTLLTPTTPTGTRSGSVS</sequence>
<proteinExistence type="predicted"/>
<dbReference type="EMBL" id="CAXITT010000425">
    <property type="protein sequence ID" value="CAL1541338.1"/>
    <property type="molecule type" value="Genomic_DNA"/>
</dbReference>
<gene>
    <name evidence="1" type="ORF">GSLYS_00014944001</name>
</gene>
<name>A0AAV2I7G7_LYMST</name>
<keyword evidence="2" id="KW-1185">Reference proteome</keyword>
<dbReference type="Proteomes" id="UP001497497">
    <property type="component" value="Unassembled WGS sequence"/>
</dbReference>
<evidence type="ECO:0000313" key="1">
    <source>
        <dbReference type="EMBL" id="CAL1541338.1"/>
    </source>
</evidence>